<dbReference type="Proteomes" id="UP000003778">
    <property type="component" value="Unassembled WGS sequence"/>
</dbReference>
<evidence type="ECO:0000313" key="2">
    <source>
        <dbReference type="Proteomes" id="UP000003778"/>
    </source>
</evidence>
<reference evidence="1 2" key="1">
    <citation type="submission" date="2012-04" db="EMBL/GenBank/DDBJ databases">
        <authorList>
            <person name="Durkin A.S."/>
            <person name="McCorrison J."/>
            <person name="Torralba M."/>
            <person name="Gillis M."/>
            <person name="Methe B."/>
            <person name="Sutton G."/>
            <person name="Nelson K.E."/>
        </authorList>
    </citation>
    <scope>NUCLEOTIDE SEQUENCE [LARGE SCALE GENOMIC DNA]</scope>
    <source>
        <strain evidence="1 2">HK2019</strain>
    </source>
</reference>
<proteinExistence type="predicted"/>
<organism evidence="1 2">
    <name type="scientific">Haemophilus parainfluenzae HK2019</name>
    <dbReference type="NCBI Taxonomy" id="1095746"/>
    <lineage>
        <taxon>Bacteria</taxon>
        <taxon>Pseudomonadati</taxon>
        <taxon>Pseudomonadota</taxon>
        <taxon>Gammaproteobacteria</taxon>
        <taxon>Pasteurellales</taxon>
        <taxon>Pasteurellaceae</taxon>
        <taxon>Haemophilus</taxon>
    </lineage>
</organism>
<gene>
    <name evidence="1" type="ORF">HMPREF1119_1109</name>
</gene>
<protein>
    <submittedName>
        <fullName evidence="1">Uncharacterized protein</fullName>
    </submittedName>
</protein>
<dbReference type="EMBL" id="AJTC01000042">
    <property type="protein sequence ID" value="EIJ28555.1"/>
    <property type="molecule type" value="Genomic_DNA"/>
</dbReference>
<evidence type="ECO:0000313" key="1">
    <source>
        <dbReference type="EMBL" id="EIJ28555.1"/>
    </source>
</evidence>
<keyword evidence="2" id="KW-1185">Reference proteome</keyword>
<accession>A0ABP2NUK4</accession>
<comment type="caution">
    <text evidence="1">The sequence shown here is derived from an EMBL/GenBank/DDBJ whole genome shotgun (WGS) entry which is preliminary data.</text>
</comment>
<sequence>MFIYIKRKGRDLCLFYLIKFGYLPQNHIPLKYAPFFI</sequence>
<name>A0ABP2NUK4_HAEPA</name>